<dbReference type="InterPro" id="IPR036225">
    <property type="entry name" value="SRP/SRP_N"/>
</dbReference>
<accession>A0ABM1QXH8</accession>
<proteinExistence type="predicted"/>
<keyword evidence="4" id="KW-1185">Reference proteome</keyword>
<feature type="domain" description="SRP54-type proteins GTP-binding" evidence="3">
    <location>
        <begin position="101"/>
        <end position="155"/>
    </location>
</feature>
<reference evidence="4" key="1">
    <citation type="journal article" date="2014" name="Nat. Commun.">
        <title>The emerging biofuel crop Camelina sativa retains a highly undifferentiated hexaploid genome structure.</title>
        <authorList>
            <person name="Kagale S."/>
            <person name="Koh C."/>
            <person name="Nixon J."/>
            <person name="Bollina V."/>
            <person name="Clarke W.E."/>
            <person name="Tuteja R."/>
            <person name="Spillane C."/>
            <person name="Robinson S.J."/>
            <person name="Links M.G."/>
            <person name="Clarke C."/>
            <person name="Higgins E.E."/>
            <person name="Huebert T."/>
            <person name="Sharpe A.G."/>
            <person name="Parkin I.A."/>
        </authorList>
    </citation>
    <scope>NUCLEOTIDE SEQUENCE [LARGE SCALE GENOMIC DNA]</scope>
    <source>
        <strain evidence="4">cv. DH55</strain>
    </source>
</reference>
<evidence type="ECO:0000313" key="4">
    <source>
        <dbReference type="Proteomes" id="UP000694864"/>
    </source>
</evidence>
<dbReference type="InterPro" id="IPR000897">
    <property type="entry name" value="SRP54_GTPase_dom"/>
</dbReference>
<sequence length="165" mass="18311">MVLVGPSPTDQISHSMQRMHNATVLDEVTLKICLIKISRALLDADVPRVLVDNMERNIQKFINDDLPHGCSKAGKTIQRAAFSEICKMLDPGKSGLVLHTSVVMFIGLHGSEKEAVCVNYVRYHRQKSFNPALVSADTFTPGALDRLKNLDAQHGHSRFTEATWS</sequence>
<dbReference type="RefSeq" id="XP_019091466.1">
    <property type="nucleotide sequence ID" value="XM_019235921.1"/>
</dbReference>
<dbReference type="InterPro" id="IPR027417">
    <property type="entry name" value="P-loop_NTPase"/>
</dbReference>
<name>A0ABM1QXH8_CAMSA</name>
<dbReference type="GeneID" id="104743938"/>
<dbReference type="Gene3D" id="3.40.50.300">
    <property type="entry name" value="P-loop containing nucleotide triphosphate hydrolases"/>
    <property type="match status" value="1"/>
</dbReference>
<dbReference type="InterPro" id="IPR022941">
    <property type="entry name" value="SRP54"/>
</dbReference>
<protein>
    <submittedName>
        <fullName evidence="5">Signal recognition particle 54 kDa protein 2-like</fullName>
    </submittedName>
</protein>
<dbReference type="PANTHER" id="PTHR11564">
    <property type="entry name" value="SIGNAL RECOGNITION PARTICLE 54K PROTEIN SRP54"/>
    <property type="match status" value="1"/>
</dbReference>
<evidence type="ECO:0000256" key="1">
    <source>
        <dbReference type="ARBA" id="ARBA00022741"/>
    </source>
</evidence>
<keyword evidence="1" id="KW-0547">Nucleotide-binding</keyword>
<reference evidence="5" key="2">
    <citation type="submission" date="2025-08" db="UniProtKB">
        <authorList>
            <consortium name="RefSeq"/>
        </authorList>
    </citation>
    <scope>IDENTIFICATION</scope>
    <source>
        <tissue evidence="5">Leaf</tissue>
    </source>
</reference>
<dbReference type="SUPFAM" id="SSF47364">
    <property type="entry name" value="Domain of the SRP/SRP receptor G-proteins"/>
    <property type="match status" value="1"/>
</dbReference>
<dbReference type="PANTHER" id="PTHR11564:SF34">
    <property type="entry name" value="SRP54-TYPE PROTEINS GTP-BINDING DOMAIN-CONTAINING PROTEIN"/>
    <property type="match status" value="1"/>
</dbReference>
<organism evidence="4 5">
    <name type="scientific">Camelina sativa</name>
    <name type="common">False flax</name>
    <name type="synonym">Myagrum sativum</name>
    <dbReference type="NCBI Taxonomy" id="90675"/>
    <lineage>
        <taxon>Eukaryota</taxon>
        <taxon>Viridiplantae</taxon>
        <taxon>Streptophyta</taxon>
        <taxon>Embryophyta</taxon>
        <taxon>Tracheophyta</taxon>
        <taxon>Spermatophyta</taxon>
        <taxon>Magnoliopsida</taxon>
        <taxon>eudicotyledons</taxon>
        <taxon>Gunneridae</taxon>
        <taxon>Pentapetalae</taxon>
        <taxon>rosids</taxon>
        <taxon>malvids</taxon>
        <taxon>Brassicales</taxon>
        <taxon>Brassicaceae</taxon>
        <taxon>Camelineae</taxon>
        <taxon>Camelina</taxon>
    </lineage>
</organism>
<dbReference type="Pfam" id="PF00448">
    <property type="entry name" value="SRP54"/>
    <property type="match status" value="1"/>
</dbReference>
<dbReference type="InterPro" id="IPR042101">
    <property type="entry name" value="SRP54_N_sf"/>
</dbReference>
<gene>
    <name evidence="5" type="primary">LOC104743938</name>
</gene>
<evidence type="ECO:0000256" key="2">
    <source>
        <dbReference type="ARBA" id="ARBA00023134"/>
    </source>
</evidence>
<evidence type="ECO:0000259" key="3">
    <source>
        <dbReference type="Pfam" id="PF00448"/>
    </source>
</evidence>
<keyword evidence="2" id="KW-0342">GTP-binding</keyword>
<dbReference type="Proteomes" id="UP000694864">
    <property type="component" value="Chromosome 14"/>
</dbReference>
<evidence type="ECO:0000313" key="5">
    <source>
        <dbReference type="RefSeq" id="XP_019091466.1"/>
    </source>
</evidence>
<dbReference type="Gene3D" id="1.20.120.140">
    <property type="entry name" value="Signal recognition particle SRP54, nucleotide-binding domain"/>
    <property type="match status" value="1"/>
</dbReference>